<dbReference type="InterPro" id="IPR039369">
    <property type="entry name" value="LacA-like"/>
</dbReference>
<evidence type="ECO:0000256" key="1">
    <source>
        <dbReference type="ARBA" id="ARBA00007274"/>
    </source>
</evidence>
<name>A0A4Y3KCG3_CELUD</name>
<feature type="domain" description="Maltose/galactoside acetyltransferase" evidence="6">
    <location>
        <begin position="7"/>
        <end position="61"/>
    </location>
</feature>
<dbReference type="PANTHER" id="PTHR43017">
    <property type="entry name" value="GALACTOSIDE O-ACETYLTRANSFERASE"/>
    <property type="match status" value="1"/>
</dbReference>
<keyword evidence="4 5" id="KW-0012">Acyltransferase</keyword>
<dbReference type="InterPro" id="IPR001451">
    <property type="entry name" value="Hexapep"/>
</dbReference>
<dbReference type="SMART" id="SM01266">
    <property type="entry name" value="Mac"/>
    <property type="match status" value="1"/>
</dbReference>
<dbReference type="FunFam" id="2.160.10.10:FF:000025">
    <property type="entry name" value="Hexapeptide-repeat containing-acetyltransferase"/>
    <property type="match status" value="1"/>
</dbReference>
<evidence type="ECO:0000313" key="7">
    <source>
        <dbReference type="EMBL" id="GEA81642.1"/>
    </source>
</evidence>
<evidence type="ECO:0000256" key="3">
    <source>
        <dbReference type="ARBA" id="ARBA00022737"/>
    </source>
</evidence>
<protein>
    <recommendedName>
        <fullName evidence="5">Acetyltransferase</fullName>
        <ecNumber evidence="5">2.3.1.-</ecNumber>
    </recommendedName>
</protein>
<evidence type="ECO:0000256" key="4">
    <source>
        <dbReference type="ARBA" id="ARBA00023315"/>
    </source>
</evidence>
<dbReference type="EMBL" id="BJLP01000033">
    <property type="protein sequence ID" value="GEA81642.1"/>
    <property type="molecule type" value="Genomic_DNA"/>
</dbReference>
<dbReference type="PROSITE" id="PS00101">
    <property type="entry name" value="HEXAPEP_TRANSFERASES"/>
    <property type="match status" value="1"/>
</dbReference>
<keyword evidence="8" id="KW-1185">Reference proteome</keyword>
<dbReference type="Pfam" id="PF12464">
    <property type="entry name" value="Mac"/>
    <property type="match status" value="1"/>
</dbReference>
<dbReference type="CDD" id="cd03357">
    <property type="entry name" value="LbH_MAT_GAT"/>
    <property type="match status" value="1"/>
</dbReference>
<dbReference type="Proteomes" id="UP000315842">
    <property type="component" value="Unassembled WGS sequence"/>
</dbReference>
<comment type="caution">
    <text evidence="7">The sequence shown here is derived from an EMBL/GenBank/DDBJ whole genome shotgun (WGS) entry which is preliminary data.</text>
</comment>
<keyword evidence="2 5" id="KW-0808">Transferase</keyword>
<organism evidence="7 8">
    <name type="scientific">Cellulomonas uda</name>
    <dbReference type="NCBI Taxonomy" id="1714"/>
    <lineage>
        <taxon>Bacteria</taxon>
        <taxon>Bacillati</taxon>
        <taxon>Actinomycetota</taxon>
        <taxon>Actinomycetes</taxon>
        <taxon>Micrococcales</taxon>
        <taxon>Cellulomonadaceae</taxon>
        <taxon>Cellulomonas</taxon>
    </lineage>
</organism>
<dbReference type="SUPFAM" id="SSF51161">
    <property type="entry name" value="Trimeric LpxA-like enzymes"/>
    <property type="match status" value="1"/>
</dbReference>
<evidence type="ECO:0000313" key="8">
    <source>
        <dbReference type="Proteomes" id="UP000315842"/>
    </source>
</evidence>
<reference evidence="7 8" key="1">
    <citation type="submission" date="2019-06" db="EMBL/GenBank/DDBJ databases">
        <title>Whole genome shotgun sequence of Cellulomonas uda NBRC 3747.</title>
        <authorList>
            <person name="Hosoyama A."/>
            <person name="Uohara A."/>
            <person name="Ohji S."/>
            <person name="Ichikawa N."/>
        </authorList>
    </citation>
    <scope>NUCLEOTIDE SEQUENCE [LARGE SCALE GENOMIC DNA]</scope>
    <source>
        <strain evidence="7 8">NBRC 3747</strain>
    </source>
</reference>
<dbReference type="RefSeq" id="WP_141320939.1">
    <property type="nucleotide sequence ID" value="NZ_BJLP01000033.1"/>
</dbReference>
<dbReference type="InterPro" id="IPR024688">
    <property type="entry name" value="Mac_dom"/>
</dbReference>
<dbReference type="InterPro" id="IPR011004">
    <property type="entry name" value="Trimer_LpxA-like_sf"/>
</dbReference>
<dbReference type="InterPro" id="IPR018357">
    <property type="entry name" value="Hexapep_transf_CS"/>
</dbReference>
<proteinExistence type="inferred from homology"/>
<sequence length="199" mass="21062">MDLDAQRRHILTGAMYDDLTPELVAARERAVLATDRYNAAFGRPPHERLALLRALLGSAGEGAHLEPTFRCEFGFNIRVGRNFYANFDCVMLDGGGITIGDDVLLGPRVGIFTSNHALDPAERAAGACYARPVTIGSRVWVGGHVTINPGVTIGDGAVIGSGSVVTRDVPPSTVAAGVPARVLRAITDADRTGYTPTHL</sequence>
<comment type="similarity">
    <text evidence="1 5">Belongs to the transferase hexapeptide repeat family.</text>
</comment>
<accession>A0A4Y3KCG3</accession>
<dbReference type="Gene3D" id="2.160.10.10">
    <property type="entry name" value="Hexapeptide repeat proteins"/>
    <property type="match status" value="1"/>
</dbReference>
<dbReference type="GO" id="GO:0008870">
    <property type="term" value="F:galactoside O-acetyltransferase activity"/>
    <property type="evidence" value="ECO:0007669"/>
    <property type="project" value="TreeGrafter"/>
</dbReference>
<dbReference type="EC" id="2.3.1.-" evidence="5"/>
<dbReference type="Pfam" id="PF00132">
    <property type="entry name" value="Hexapep"/>
    <property type="match status" value="1"/>
</dbReference>
<evidence type="ECO:0000256" key="5">
    <source>
        <dbReference type="RuleBase" id="RU367021"/>
    </source>
</evidence>
<evidence type="ECO:0000259" key="6">
    <source>
        <dbReference type="SMART" id="SM01266"/>
    </source>
</evidence>
<gene>
    <name evidence="7" type="ORF">CUD01_20860</name>
</gene>
<evidence type="ECO:0000256" key="2">
    <source>
        <dbReference type="ARBA" id="ARBA00022679"/>
    </source>
</evidence>
<dbReference type="PANTHER" id="PTHR43017:SF1">
    <property type="entry name" value="ACETYLTRANSFERASE YJL218W-RELATED"/>
    <property type="match status" value="1"/>
</dbReference>
<keyword evidence="3" id="KW-0677">Repeat</keyword>
<dbReference type="AlphaFoldDB" id="A0A4Y3KCG3"/>